<evidence type="ECO:0000313" key="2">
    <source>
        <dbReference type="Proteomes" id="UP000663464"/>
    </source>
</evidence>
<dbReference type="RefSeq" id="WP_041350195.1">
    <property type="nucleotide sequence ID" value="NZ_CP069280.1"/>
</dbReference>
<protein>
    <submittedName>
        <fullName evidence="1">Uncharacterized protein</fullName>
    </submittedName>
</protein>
<dbReference type="Proteomes" id="UP000663464">
    <property type="component" value="Chromosome"/>
</dbReference>
<gene>
    <name evidence="1" type="ORF">JQS73_11725</name>
</gene>
<dbReference type="AlphaFoldDB" id="A0ABD7CFL2"/>
<dbReference type="EMBL" id="CP069280">
    <property type="protein sequence ID" value="QRI52110.1"/>
    <property type="molecule type" value="Genomic_DNA"/>
</dbReference>
<accession>A0ABD7CFL2</accession>
<evidence type="ECO:0000313" key="1">
    <source>
        <dbReference type="EMBL" id="QRI52110.1"/>
    </source>
</evidence>
<name>A0ABD7CFL2_CLOBO</name>
<sequence>MNEEFVNEFYKLFSLYDNKYYIGSKEQARLLLQLKFNKYIPVKLINRAFNAFISSGLVLNTKTTKRIEKQIGKKIFKMRAQKVYKRIDNDNERKVLKSLYVIFQDIDNMIDEVVTSDDIKKLRDLENQKRITIEKLLYMSYEPEQDFSDVGLLYNIPKTTIKDYIKTLNEYDPKAKERDKIINDKEREEYLEIEKQRELQQKIFNNKIINECLNLLKENLRIEGALNITISSLMGWHYTGDYSYNSNEFGYIYTNNIIFEDNVIKINDSNCNFTFKIDKIFINLGKRLMALISNNIKLVINVNESLVVRLRKLNVYC</sequence>
<proteinExistence type="predicted"/>
<organism evidence="1 2">
    <name type="scientific">Clostridium botulinum</name>
    <dbReference type="NCBI Taxonomy" id="1491"/>
    <lineage>
        <taxon>Bacteria</taxon>
        <taxon>Bacillati</taxon>
        <taxon>Bacillota</taxon>
        <taxon>Clostridia</taxon>
        <taxon>Eubacteriales</taxon>
        <taxon>Clostridiaceae</taxon>
        <taxon>Clostridium</taxon>
    </lineage>
</organism>
<reference evidence="1 2" key="1">
    <citation type="journal article" date="2014" name="J. Infect. Dis.">
        <title>Molecular characterization of a novel botulinum neurotoxin type H gene.</title>
        <authorList>
            <person name="Dover N."/>
            <person name="Barash J.R."/>
            <person name="Hill K.K."/>
            <person name="Xie G."/>
            <person name="Arnon S.S."/>
        </authorList>
    </citation>
    <scope>NUCLEOTIDE SEQUENCE [LARGE SCALE GENOMIC DNA]</scope>
    <source>
        <strain evidence="1 2">IBCA10-7060</strain>
    </source>
</reference>